<keyword evidence="2 3" id="KW-0808">Transferase</keyword>
<dbReference type="PANTHER" id="PTHR43542">
    <property type="entry name" value="METHYLTRANSFERASE"/>
    <property type="match status" value="1"/>
</dbReference>
<dbReference type="EC" id="2.1.1.171" evidence="3"/>
<evidence type="ECO:0000313" key="5">
    <source>
        <dbReference type="Proteomes" id="UP000242301"/>
    </source>
</evidence>
<dbReference type="InterPro" id="IPR004398">
    <property type="entry name" value="RNA_MeTrfase_RsmD"/>
</dbReference>
<dbReference type="Gene3D" id="3.40.50.150">
    <property type="entry name" value="Vaccinia Virus protein VP39"/>
    <property type="match status" value="1"/>
</dbReference>
<dbReference type="Pfam" id="PF03602">
    <property type="entry name" value="Cons_hypoth95"/>
    <property type="match status" value="1"/>
</dbReference>
<dbReference type="PANTHER" id="PTHR43542:SF1">
    <property type="entry name" value="METHYLTRANSFERASE"/>
    <property type="match status" value="1"/>
</dbReference>
<proteinExistence type="inferred from homology"/>
<accession>A0A0M6W780</accession>
<evidence type="ECO:0000256" key="1">
    <source>
        <dbReference type="ARBA" id="ARBA00022603"/>
    </source>
</evidence>
<evidence type="ECO:0000256" key="3">
    <source>
        <dbReference type="PIRNR" id="PIRNR004553"/>
    </source>
</evidence>
<dbReference type="EMBL" id="CVRF01000002">
    <property type="protein sequence ID" value="CRK85754.1"/>
    <property type="molecule type" value="Genomic_DNA"/>
</dbReference>
<dbReference type="GO" id="GO:0052913">
    <property type="term" value="F:16S rRNA (guanine(966)-N(2))-methyltransferase activity"/>
    <property type="evidence" value="ECO:0007669"/>
    <property type="project" value="UniProtKB-EC"/>
</dbReference>
<protein>
    <recommendedName>
        <fullName evidence="3">Ribosomal RNA small subunit methyltransferase D</fullName>
        <ecNumber evidence="3">2.1.1.171</ecNumber>
    </recommendedName>
</protein>
<keyword evidence="5" id="KW-1185">Reference proteome</keyword>
<dbReference type="SUPFAM" id="SSF53335">
    <property type="entry name" value="S-adenosyl-L-methionine-dependent methyltransferases"/>
    <property type="match status" value="1"/>
</dbReference>
<dbReference type="PIRSF" id="PIRSF004553">
    <property type="entry name" value="CHP00095"/>
    <property type="match status" value="1"/>
</dbReference>
<comment type="similarity">
    <text evidence="3">Belongs to the methyltransferase superfamily. RsmD family.</text>
</comment>
<dbReference type="Proteomes" id="UP000242301">
    <property type="component" value="Unassembled WGS sequence"/>
</dbReference>
<name>A0A0M6W780_9GAMM</name>
<evidence type="ECO:0000256" key="2">
    <source>
        <dbReference type="ARBA" id="ARBA00022679"/>
    </source>
</evidence>
<reference evidence="5" key="1">
    <citation type="submission" date="2015-05" db="EMBL/GenBank/DDBJ databases">
        <authorList>
            <person name="Manzano-Marin A."/>
        </authorList>
    </citation>
    <scope>NUCLEOTIDE SEQUENCE [LARGE SCALE GENOMIC DNA]</scope>
    <source>
        <strain evidence="5">officinalis</strain>
    </source>
</reference>
<dbReference type="NCBIfam" id="TIGR00095">
    <property type="entry name" value="16S rRNA (guanine(966)-N(2))-methyltransferase RsmD"/>
    <property type="match status" value="1"/>
</dbReference>
<organism evidence="4 5">
    <name type="scientific">Candidatus Providencia siddallii</name>
    <dbReference type="NCBI Taxonomy" id="1715285"/>
    <lineage>
        <taxon>Bacteria</taxon>
        <taxon>Pseudomonadati</taxon>
        <taxon>Pseudomonadota</taxon>
        <taxon>Gammaproteobacteria</taxon>
        <taxon>Enterobacterales</taxon>
        <taxon>Morganellaceae</taxon>
        <taxon>Providencia</taxon>
    </lineage>
</organism>
<keyword evidence="1 3" id="KW-0489">Methyltransferase</keyword>
<comment type="function">
    <text evidence="3">Specifically methylates the guanine in position 966 of 16S rRNA in the assembled 30S particle.</text>
</comment>
<comment type="catalytic activity">
    <reaction evidence="3">
        <text>guanosine(966) in 16S rRNA + S-adenosyl-L-methionine = N(2)-methylguanosine(966) in 16S rRNA + S-adenosyl-L-homocysteine + H(+)</text>
        <dbReference type="Rhea" id="RHEA:23548"/>
        <dbReference type="Rhea" id="RHEA-COMP:10211"/>
        <dbReference type="Rhea" id="RHEA-COMP:10212"/>
        <dbReference type="ChEBI" id="CHEBI:15378"/>
        <dbReference type="ChEBI" id="CHEBI:57856"/>
        <dbReference type="ChEBI" id="CHEBI:59789"/>
        <dbReference type="ChEBI" id="CHEBI:74269"/>
        <dbReference type="ChEBI" id="CHEBI:74481"/>
        <dbReference type="EC" id="2.1.1.171"/>
    </reaction>
</comment>
<dbReference type="AlphaFoldDB" id="A0A0M6W780"/>
<keyword evidence="3" id="KW-0698">rRNA processing</keyword>
<dbReference type="CDD" id="cd02440">
    <property type="entry name" value="AdoMet_MTases"/>
    <property type="match status" value="1"/>
</dbReference>
<dbReference type="InterPro" id="IPR029063">
    <property type="entry name" value="SAM-dependent_MTases_sf"/>
</dbReference>
<sequence length="193" mass="22683">MRDKLKTKQLLQIRVISGKWRGRKIILKNENNLRPTTNKTKETLFNWLTPVIQNANCLDCYAGSGSLGFEALSRFAKQTTFIELNKNNVQYLIKNKIQLQANNATVIKGSIFTVLNKINDIFNVVFIDPPFYKNLLYKSIQFLEKKQCLSDKSFIYIESEIDLILKNIPINWHLYRERVTGRVVFRLFIRYQT</sequence>
<gene>
    <name evidence="4" type="primary">rsmD</name>
    <name evidence="4" type="ORF">SOFFGTOCOR_0331</name>
</gene>
<keyword evidence="3" id="KW-0949">S-adenosyl-L-methionine</keyword>
<dbReference type="STRING" id="1715285.SOFFGTOCOR_0331"/>
<evidence type="ECO:0000313" key="4">
    <source>
        <dbReference type="EMBL" id="CRK85754.1"/>
    </source>
</evidence>